<dbReference type="GO" id="GO:0046872">
    <property type="term" value="F:metal ion binding"/>
    <property type="evidence" value="ECO:0007669"/>
    <property type="project" value="UniProtKB-KW"/>
</dbReference>
<keyword evidence="11" id="KW-0460">Magnesium</keyword>
<keyword evidence="3 10" id="KW-0963">Cytoplasm</keyword>
<keyword evidence="15" id="KW-1185">Reference proteome</keyword>
<organism evidence="14 15">
    <name type="scientific">Petrotoga miotherma DSM 10691</name>
    <dbReference type="NCBI Taxonomy" id="1434326"/>
    <lineage>
        <taxon>Bacteria</taxon>
        <taxon>Thermotogati</taxon>
        <taxon>Thermotogota</taxon>
        <taxon>Thermotogae</taxon>
        <taxon>Petrotogales</taxon>
        <taxon>Petrotogaceae</taxon>
        <taxon>Petrotoga</taxon>
    </lineage>
</organism>
<dbReference type="Pfam" id="PF07478">
    <property type="entry name" value="Dala_Dala_lig_C"/>
    <property type="match status" value="1"/>
</dbReference>
<dbReference type="EC" id="6.3.2.4" evidence="10"/>
<evidence type="ECO:0000256" key="8">
    <source>
        <dbReference type="ARBA" id="ARBA00022984"/>
    </source>
</evidence>
<feature type="domain" description="ATP-grasp" evidence="13">
    <location>
        <begin position="97"/>
        <end position="290"/>
    </location>
</feature>
<keyword evidence="9 10" id="KW-0961">Cell wall biogenesis/degradation</keyword>
<accession>A0A2K1P852</accession>
<dbReference type="Gene3D" id="3.40.50.20">
    <property type="match status" value="1"/>
</dbReference>
<evidence type="ECO:0000256" key="3">
    <source>
        <dbReference type="ARBA" id="ARBA00022490"/>
    </source>
</evidence>
<dbReference type="PIRSF" id="PIRSF039102">
    <property type="entry name" value="Ddl/VanB"/>
    <property type="match status" value="1"/>
</dbReference>
<dbReference type="Gene3D" id="3.30.470.20">
    <property type="entry name" value="ATP-grasp fold, B domain"/>
    <property type="match status" value="1"/>
</dbReference>
<evidence type="ECO:0000256" key="5">
    <source>
        <dbReference type="ARBA" id="ARBA00022741"/>
    </source>
</evidence>
<comment type="cofactor">
    <cofactor evidence="11">
        <name>Mg(2+)</name>
        <dbReference type="ChEBI" id="CHEBI:18420"/>
    </cofactor>
    <cofactor evidence="11">
        <name>Mn(2+)</name>
        <dbReference type="ChEBI" id="CHEBI:29035"/>
    </cofactor>
    <text evidence="11">Binds 2 magnesium or manganese ions per subunit.</text>
</comment>
<dbReference type="InterPro" id="IPR011761">
    <property type="entry name" value="ATP-grasp"/>
</dbReference>
<dbReference type="InterPro" id="IPR013815">
    <property type="entry name" value="ATP_grasp_subdomain_1"/>
</dbReference>
<dbReference type="GO" id="GO:0008360">
    <property type="term" value="P:regulation of cell shape"/>
    <property type="evidence" value="ECO:0007669"/>
    <property type="project" value="UniProtKB-KW"/>
</dbReference>
<keyword evidence="11" id="KW-0464">Manganese</keyword>
<dbReference type="EMBL" id="AZRM01000045">
    <property type="protein sequence ID" value="PNR98970.1"/>
    <property type="molecule type" value="Genomic_DNA"/>
</dbReference>
<dbReference type="OrthoDB" id="9813261at2"/>
<evidence type="ECO:0000256" key="1">
    <source>
        <dbReference type="ARBA" id="ARBA00004496"/>
    </source>
</evidence>
<dbReference type="HAMAP" id="MF_00047">
    <property type="entry name" value="Dala_Dala_lig"/>
    <property type="match status" value="1"/>
</dbReference>
<comment type="catalytic activity">
    <reaction evidence="10">
        <text>2 D-alanine + ATP = D-alanyl-D-alanine + ADP + phosphate + H(+)</text>
        <dbReference type="Rhea" id="RHEA:11224"/>
        <dbReference type="ChEBI" id="CHEBI:15378"/>
        <dbReference type="ChEBI" id="CHEBI:30616"/>
        <dbReference type="ChEBI" id="CHEBI:43474"/>
        <dbReference type="ChEBI" id="CHEBI:57416"/>
        <dbReference type="ChEBI" id="CHEBI:57822"/>
        <dbReference type="ChEBI" id="CHEBI:456216"/>
        <dbReference type="EC" id="6.3.2.4"/>
    </reaction>
</comment>
<keyword evidence="6 12" id="KW-0067">ATP-binding</keyword>
<dbReference type="InterPro" id="IPR000291">
    <property type="entry name" value="D-Ala_lig_Van_CS"/>
</dbReference>
<evidence type="ECO:0000256" key="2">
    <source>
        <dbReference type="ARBA" id="ARBA00010871"/>
    </source>
</evidence>
<comment type="similarity">
    <text evidence="2 10">Belongs to the D-alanine--D-alanine ligase family.</text>
</comment>
<reference evidence="14 15" key="1">
    <citation type="submission" date="2013-12" db="EMBL/GenBank/DDBJ databases">
        <title>Comparative genomics of Petrotoga isolates.</title>
        <authorList>
            <person name="Nesbo C.L."/>
            <person name="Charchuk R."/>
            <person name="Chow K."/>
        </authorList>
    </citation>
    <scope>NUCLEOTIDE SEQUENCE [LARGE SCALE GENOMIC DNA]</scope>
    <source>
        <strain evidence="14 15">DSM 10691</strain>
    </source>
</reference>
<feature type="binding site" evidence="11">
    <location>
        <position position="259"/>
    </location>
    <ligand>
        <name>Mg(2+)</name>
        <dbReference type="ChEBI" id="CHEBI:18420"/>
        <label>2</label>
    </ligand>
</feature>
<dbReference type="PANTHER" id="PTHR23132:SF23">
    <property type="entry name" value="D-ALANINE--D-ALANINE LIGASE B"/>
    <property type="match status" value="1"/>
</dbReference>
<feature type="binding site" evidence="11">
    <location>
        <position position="257"/>
    </location>
    <ligand>
        <name>Mg(2+)</name>
        <dbReference type="ChEBI" id="CHEBI:18420"/>
        <label>2</label>
    </ligand>
</feature>
<comment type="function">
    <text evidence="10">Cell wall formation.</text>
</comment>
<dbReference type="InterPro" id="IPR016185">
    <property type="entry name" value="PreATP-grasp_dom_sf"/>
</dbReference>
<keyword evidence="7 10" id="KW-0133">Cell shape</keyword>
<dbReference type="PROSITE" id="PS00843">
    <property type="entry name" value="DALA_DALA_LIGASE_1"/>
    <property type="match status" value="1"/>
</dbReference>
<dbReference type="GO" id="GO:0005524">
    <property type="term" value="F:ATP binding"/>
    <property type="evidence" value="ECO:0007669"/>
    <property type="project" value="UniProtKB-UniRule"/>
</dbReference>
<proteinExistence type="inferred from homology"/>
<dbReference type="UniPathway" id="UPA00219"/>
<comment type="subcellular location">
    <subcellularLocation>
        <location evidence="1 10">Cytoplasm</location>
    </subcellularLocation>
</comment>
<dbReference type="PROSITE" id="PS50975">
    <property type="entry name" value="ATP_GRASP"/>
    <property type="match status" value="1"/>
</dbReference>
<evidence type="ECO:0000256" key="4">
    <source>
        <dbReference type="ARBA" id="ARBA00022598"/>
    </source>
</evidence>
<keyword evidence="11" id="KW-0479">Metal-binding</keyword>
<evidence type="ECO:0000259" key="13">
    <source>
        <dbReference type="PROSITE" id="PS50975"/>
    </source>
</evidence>
<protein>
    <recommendedName>
        <fullName evidence="10">D-alanine--D-alanine ligase</fullName>
        <ecNumber evidence="10">6.3.2.4</ecNumber>
    </recommendedName>
    <alternativeName>
        <fullName evidence="10">D-Ala-D-Ala ligase</fullName>
    </alternativeName>
    <alternativeName>
        <fullName evidence="10">D-alanylalanine synthetase</fullName>
    </alternativeName>
</protein>
<keyword evidence="4 10" id="KW-0436">Ligase</keyword>
<keyword evidence="5 12" id="KW-0547">Nucleotide-binding</keyword>
<dbReference type="GO" id="GO:0008716">
    <property type="term" value="F:D-alanine-D-alanine ligase activity"/>
    <property type="evidence" value="ECO:0007669"/>
    <property type="project" value="UniProtKB-UniRule"/>
</dbReference>
<comment type="pathway">
    <text evidence="10">Cell wall biogenesis; peptidoglycan biosynthesis.</text>
</comment>
<dbReference type="SUPFAM" id="SSF56059">
    <property type="entry name" value="Glutathione synthetase ATP-binding domain-like"/>
    <property type="match status" value="1"/>
</dbReference>
<dbReference type="GO" id="GO:0071555">
    <property type="term" value="P:cell wall organization"/>
    <property type="evidence" value="ECO:0007669"/>
    <property type="project" value="UniProtKB-KW"/>
</dbReference>
<evidence type="ECO:0000256" key="10">
    <source>
        <dbReference type="HAMAP-Rule" id="MF_00047"/>
    </source>
</evidence>
<evidence type="ECO:0000313" key="14">
    <source>
        <dbReference type="EMBL" id="PNR98970.1"/>
    </source>
</evidence>
<comment type="caution">
    <text evidence="14">The sequence shown here is derived from an EMBL/GenBank/DDBJ whole genome shotgun (WGS) entry which is preliminary data.</text>
</comment>
<feature type="binding site" evidence="11">
    <location>
        <position position="257"/>
    </location>
    <ligand>
        <name>Mg(2+)</name>
        <dbReference type="ChEBI" id="CHEBI:18420"/>
        <label>1</label>
    </ligand>
</feature>
<sequence length="301" mass="34579">MDIPIITGGKSIEREIAFISAKNVFNSISNLGHKPLILDLIDDDFINKIQNYKFAFNVVHGDYGEDGRLSSLLDILGIDYTCSNSETCVATYDKFIFYTLFKNYIQMPQTILTNKLISPPFQYPFIIKPRKSGSSKGVYIIHNENEFKFYLEKDLKEFQEVLVQEYIKGREITISYIQKNDEFILLPILEIIPKKEFYDYEAKYTNGLTELKPQLNSPEKIIQKINEIGNQVMKILTFKDMFRIDAILKGDEIYVLEINTVPGLTELSDLPTSAIAAGISFDDLIDIIIKNHLKQPTKISF</sequence>
<dbReference type="InterPro" id="IPR011095">
    <property type="entry name" value="Dala_Dala_lig_C"/>
</dbReference>
<dbReference type="AlphaFoldDB" id="A0A2K1P852"/>
<dbReference type="Gene3D" id="3.30.1490.20">
    <property type="entry name" value="ATP-grasp fold, A domain"/>
    <property type="match status" value="1"/>
</dbReference>
<dbReference type="GO" id="GO:0005737">
    <property type="term" value="C:cytoplasm"/>
    <property type="evidence" value="ECO:0007669"/>
    <property type="project" value="UniProtKB-SubCell"/>
</dbReference>
<dbReference type="GO" id="GO:0009252">
    <property type="term" value="P:peptidoglycan biosynthetic process"/>
    <property type="evidence" value="ECO:0007669"/>
    <property type="project" value="UniProtKB-UniRule"/>
</dbReference>
<dbReference type="SUPFAM" id="SSF52440">
    <property type="entry name" value="PreATP-grasp domain"/>
    <property type="match status" value="1"/>
</dbReference>
<dbReference type="RefSeq" id="WP_103079327.1">
    <property type="nucleotide sequence ID" value="NZ_AZRM01000045.1"/>
</dbReference>
<evidence type="ECO:0000256" key="6">
    <source>
        <dbReference type="ARBA" id="ARBA00022840"/>
    </source>
</evidence>
<gene>
    <name evidence="10" type="primary">ddl</name>
    <name evidence="14" type="ORF">X928_08715</name>
</gene>
<dbReference type="Proteomes" id="UP000236199">
    <property type="component" value="Unassembled WGS sequence"/>
</dbReference>
<dbReference type="InterPro" id="IPR005905">
    <property type="entry name" value="D_ala_D_ala"/>
</dbReference>
<evidence type="ECO:0000256" key="7">
    <source>
        <dbReference type="ARBA" id="ARBA00022960"/>
    </source>
</evidence>
<evidence type="ECO:0000256" key="11">
    <source>
        <dbReference type="PIRSR" id="PIRSR039102-3"/>
    </source>
</evidence>
<evidence type="ECO:0000256" key="12">
    <source>
        <dbReference type="PROSITE-ProRule" id="PRU00409"/>
    </source>
</evidence>
<feature type="binding site" evidence="11">
    <location>
        <position position="245"/>
    </location>
    <ligand>
        <name>Mg(2+)</name>
        <dbReference type="ChEBI" id="CHEBI:18420"/>
        <label>1</label>
    </ligand>
</feature>
<name>A0A2K1P852_9BACT</name>
<keyword evidence="8 10" id="KW-0573">Peptidoglycan synthesis</keyword>
<dbReference type="PANTHER" id="PTHR23132">
    <property type="entry name" value="D-ALANINE--D-ALANINE LIGASE"/>
    <property type="match status" value="1"/>
</dbReference>
<evidence type="ECO:0000313" key="15">
    <source>
        <dbReference type="Proteomes" id="UP000236199"/>
    </source>
</evidence>
<evidence type="ECO:0000256" key="9">
    <source>
        <dbReference type="ARBA" id="ARBA00023316"/>
    </source>
</evidence>